<dbReference type="AlphaFoldDB" id="A0A1Y2ESM8"/>
<dbReference type="Proteomes" id="UP000193685">
    <property type="component" value="Unassembled WGS sequence"/>
</dbReference>
<sequence>MSQLYCWISQVFEVFHILPFCELNPWRNLYLREKCWLLIALLRFEKKRIHVCVLYLAPFALSCKFEIILCPILRLYCAGNTNKDIALRRRHTWNIFAEECAHGSCKEAYL</sequence>
<dbReference type="RefSeq" id="XP_040722053.1">
    <property type="nucleotide sequence ID" value="XM_040870217.1"/>
</dbReference>
<protein>
    <submittedName>
        <fullName evidence="1">Uncharacterized protein</fullName>
    </submittedName>
</protein>
<accession>A0A1Y2ESM8</accession>
<dbReference type="GeneID" id="63786816"/>
<keyword evidence="2" id="KW-1185">Reference proteome</keyword>
<evidence type="ECO:0000313" key="1">
    <source>
        <dbReference type="EMBL" id="ORY74579.1"/>
    </source>
</evidence>
<organism evidence="1 2">
    <name type="scientific">Protomyces lactucae-debilis</name>
    <dbReference type="NCBI Taxonomy" id="2754530"/>
    <lineage>
        <taxon>Eukaryota</taxon>
        <taxon>Fungi</taxon>
        <taxon>Dikarya</taxon>
        <taxon>Ascomycota</taxon>
        <taxon>Taphrinomycotina</taxon>
        <taxon>Taphrinomycetes</taxon>
        <taxon>Taphrinales</taxon>
        <taxon>Protomycetaceae</taxon>
        <taxon>Protomyces</taxon>
    </lineage>
</organism>
<comment type="caution">
    <text evidence="1">The sequence shown here is derived from an EMBL/GenBank/DDBJ whole genome shotgun (WGS) entry which is preliminary data.</text>
</comment>
<evidence type="ECO:0000313" key="2">
    <source>
        <dbReference type="Proteomes" id="UP000193685"/>
    </source>
</evidence>
<dbReference type="EMBL" id="MCFI01000029">
    <property type="protein sequence ID" value="ORY74579.1"/>
    <property type="molecule type" value="Genomic_DNA"/>
</dbReference>
<reference evidence="1 2" key="1">
    <citation type="submission" date="2016-07" db="EMBL/GenBank/DDBJ databases">
        <title>Pervasive Adenine N6-methylation of Active Genes in Fungi.</title>
        <authorList>
            <consortium name="DOE Joint Genome Institute"/>
            <person name="Mondo S.J."/>
            <person name="Dannebaum R.O."/>
            <person name="Kuo R.C."/>
            <person name="Labutti K."/>
            <person name="Haridas S."/>
            <person name="Kuo A."/>
            <person name="Salamov A."/>
            <person name="Ahrendt S.R."/>
            <person name="Lipzen A."/>
            <person name="Sullivan W."/>
            <person name="Andreopoulos W.B."/>
            <person name="Clum A."/>
            <person name="Lindquist E."/>
            <person name="Daum C."/>
            <person name="Ramamoorthy G.K."/>
            <person name="Gryganskyi A."/>
            <person name="Culley D."/>
            <person name="Magnuson J.K."/>
            <person name="James T.Y."/>
            <person name="O'Malley M.A."/>
            <person name="Stajich J.E."/>
            <person name="Spatafora J.W."/>
            <person name="Visel A."/>
            <person name="Grigoriev I.V."/>
        </authorList>
    </citation>
    <scope>NUCLEOTIDE SEQUENCE [LARGE SCALE GENOMIC DNA]</scope>
    <source>
        <strain evidence="1 2">12-1054</strain>
    </source>
</reference>
<gene>
    <name evidence="1" type="ORF">BCR37DRAFT_384381</name>
</gene>
<proteinExistence type="predicted"/>
<name>A0A1Y2ESM8_PROLT</name>